<keyword evidence="1" id="KW-0812">Transmembrane</keyword>
<feature type="transmembrane region" description="Helical" evidence="1">
    <location>
        <begin position="6"/>
        <end position="23"/>
    </location>
</feature>
<evidence type="ECO:0000313" key="2">
    <source>
        <dbReference type="EMBL" id="PKC71039.1"/>
    </source>
</evidence>
<comment type="caution">
    <text evidence="2">The sequence shown here is derived from an EMBL/GenBank/DDBJ whole genome shotgun (WGS) entry which is preliminary data.</text>
</comment>
<organism evidence="2 3">
    <name type="scientific">Rhizophagus irregularis</name>
    <dbReference type="NCBI Taxonomy" id="588596"/>
    <lineage>
        <taxon>Eukaryota</taxon>
        <taxon>Fungi</taxon>
        <taxon>Fungi incertae sedis</taxon>
        <taxon>Mucoromycota</taxon>
        <taxon>Glomeromycotina</taxon>
        <taxon>Glomeromycetes</taxon>
        <taxon>Glomerales</taxon>
        <taxon>Glomeraceae</taxon>
        <taxon>Rhizophagus</taxon>
    </lineage>
</organism>
<reference evidence="2 3" key="2">
    <citation type="submission" date="2017-10" db="EMBL/GenBank/DDBJ databases">
        <title>Genome analyses suggest a sexual origin of heterokaryosis in a supposedly ancient asexual fungus.</title>
        <authorList>
            <person name="Corradi N."/>
            <person name="Sedzielewska K."/>
            <person name="Noel J."/>
            <person name="Charron P."/>
            <person name="Farinelli L."/>
            <person name="Marton T."/>
            <person name="Kruger M."/>
            <person name="Pelin A."/>
            <person name="Brachmann A."/>
            <person name="Corradi N."/>
        </authorList>
    </citation>
    <scope>NUCLEOTIDE SEQUENCE [LARGE SCALE GENOMIC DNA]</scope>
    <source>
        <strain evidence="2 3">A1</strain>
    </source>
</reference>
<name>A0A2N0S667_9GLOM</name>
<reference evidence="2 3" key="1">
    <citation type="submission" date="2017-10" db="EMBL/GenBank/DDBJ databases">
        <title>Extensive intraspecific genome diversity in a model arbuscular mycorrhizal fungus.</title>
        <authorList>
            <person name="Chen E.C.H."/>
            <person name="Morin E."/>
            <person name="Baudet D."/>
            <person name="Noel J."/>
            <person name="Ndikumana S."/>
            <person name="Charron P."/>
            <person name="St-Onge C."/>
            <person name="Giorgi J."/>
            <person name="Grigoriev I.V."/>
            <person name="Roux C."/>
            <person name="Martin F.M."/>
            <person name="Corradi N."/>
        </authorList>
    </citation>
    <scope>NUCLEOTIDE SEQUENCE [LARGE SCALE GENOMIC DNA]</scope>
    <source>
        <strain evidence="2 3">A1</strain>
    </source>
</reference>
<evidence type="ECO:0000256" key="1">
    <source>
        <dbReference type="SAM" id="Phobius"/>
    </source>
</evidence>
<gene>
    <name evidence="2" type="ORF">RhiirA1_82080</name>
</gene>
<protein>
    <submittedName>
        <fullName evidence="2">Uncharacterized protein</fullName>
    </submittedName>
</protein>
<dbReference type="AlphaFoldDB" id="A0A2N0S667"/>
<proteinExistence type="predicted"/>
<evidence type="ECO:0000313" key="3">
    <source>
        <dbReference type="Proteomes" id="UP000232688"/>
    </source>
</evidence>
<dbReference type="VEuPathDB" id="FungiDB:RhiirA1_82080"/>
<keyword evidence="1" id="KW-1133">Transmembrane helix</keyword>
<sequence length="53" mass="6357">MIHRKSFILTNSYFYFGAVFIISEFDNKFQDGIKYFRILLSLIILYQFGFFSG</sequence>
<keyword evidence="1" id="KW-0472">Membrane</keyword>
<feature type="transmembrane region" description="Helical" evidence="1">
    <location>
        <begin position="35"/>
        <end position="52"/>
    </location>
</feature>
<dbReference type="Proteomes" id="UP000232688">
    <property type="component" value="Unassembled WGS sequence"/>
</dbReference>
<dbReference type="EMBL" id="LLXH01000188">
    <property type="protein sequence ID" value="PKC71039.1"/>
    <property type="molecule type" value="Genomic_DNA"/>
</dbReference>
<accession>A0A2N0S667</accession>